<proteinExistence type="predicted"/>
<dbReference type="Pfam" id="PF06695">
    <property type="entry name" value="Sm_multidrug_ex"/>
    <property type="match status" value="1"/>
</dbReference>
<evidence type="ECO:0000313" key="3">
    <source>
        <dbReference type="Proteomes" id="UP000256727"/>
    </source>
</evidence>
<feature type="transmembrane region" description="Helical" evidence="1">
    <location>
        <begin position="50"/>
        <end position="70"/>
    </location>
</feature>
<organism evidence="2 3">
    <name type="scientific">Citricoccus muralis</name>
    <dbReference type="NCBI Taxonomy" id="169134"/>
    <lineage>
        <taxon>Bacteria</taxon>
        <taxon>Bacillati</taxon>
        <taxon>Actinomycetota</taxon>
        <taxon>Actinomycetes</taxon>
        <taxon>Micrococcales</taxon>
        <taxon>Micrococcaceae</taxon>
        <taxon>Citricoccus</taxon>
    </lineage>
</organism>
<evidence type="ECO:0000256" key="1">
    <source>
        <dbReference type="SAM" id="Phobius"/>
    </source>
</evidence>
<dbReference type="AlphaFoldDB" id="A0A3D9LG04"/>
<dbReference type="EMBL" id="QREH01000001">
    <property type="protein sequence ID" value="REE04053.1"/>
    <property type="molecule type" value="Genomic_DNA"/>
</dbReference>
<dbReference type="InterPro" id="IPR009577">
    <property type="entry name" value="Sm_multidrug_ex"/>
</dbReference>
<gene>
    <name evidence="2" type="ORF">C8E99_1878</name>
</gene>
<comment type="caution">
    <text evidence="2">The sequence shown here is derived from an EMBL/GenBank/DDBJ whole genome shotgun (WGS) entry which is preliminary data.</text>
</comment>
<name>A0A3D9LG04_9MICC</name>
<keyword evidence="1" id="KW-0812">Transmembrane</keyword>
<accession>A0A3D9LG04</accession>
<dbReference type="Proteomes" id="UP000256727">
    <property type="component" value="Unassembled WGS sequence"/>
</dbReference>
<protein>
    <submittedName>
        <fullName evidence="2">Putative small multi-drug export protein</fullName>
    </submittedName>
</protein>
<keyword evidence="3" id="KW-1185">Reference proteome</keyword>
<evidence type="ECO:0000313" key="2">
    <source>
        <dbReference type="EMBL" id="REE04053.1"/>
    </source>
</evidence>
<feature type="transmembrane region" description="Helical" evidence="1">
    <location>
        <begin position="138"/>
        <end position="160"/>
    </location>
</feature>
<keyword evidence="1" id="KW-1133">Transmembrane helix</keyword>
<feature type="transmembrane region" description="Helical" evidence="1">
    <location>
        <begin position="20"/>
        <end position="44"/>
    </location>
</feature>
<sequence>MDIVANIQSFTESLPTALRFVGVVLAAFIPYIEGEGAAIVGIIAGMDPWLAIPVAILANLAIVVVIVLSFEKIRAAIINRRIAAGKTPKPASEKQQKVRRALDKYGVPGVSLLGPFLLPTHFTAAALTSFGITKGRVITWQAVAITLYATVFGLLFYGVLSVVA</sequence>
<reference evidence="2 3" key="1">
    <citation type="submission" date="2018-07" db="EMBL/GenBank/DDBJ databases">
        <title>Sequencing the genomes of 1000 actinobacteria strains.</title>
        <authorList>
            <person name="Klenk H.-P."/>
        </authorList>
    </citation>
    <scope>NUCLEOTIDE SEQUENCE [LARGE SCALE GENOMIC DNA]</scope>
    <source>
        <strain evidence="2 3">DSM 14442</strain>
    </source>
</reference>
<dbReference type="OrthoDB" id="4570818at2"/>
<dbReference type="RefSeq" id="WP_115932053.1">
    <property type="nucleotide sequence ID" value="NZ_QREH01000001.1"/>
</dbReference>
<feature type="transmembrane region" description="Helical" evidence="1">
    <location>
        <begin position="105"/>
        <end position="132"/>
    </location>
</feature>
<keyword evidence="1" id="KW-0472">Membrane</keyword>